<evidence type="ECO:0000256" key="11">
    <source>
        <dbReference type="SAM" id="SignalP"/>
    </source>
</evidence>
<evidence type="ECO:0000256" key="8">
    <source>
        <dbReference type="ARBA" id="ARBA00023026"/>
    </source>
</evidence>
<dbReference type="SUPFAM" id="SSF53187">
    <property type="entry name" value="Zn-dependent exopeptidases"/>
    <property type="match status" value="1"/>
</dbReference>
<evidence type="ECO:0000256" key="1">
    <source>
        <dbReference type="ARBA" id="ARBA00001947"/>
    </source>
</evidence>
<feature type="active site" description="Proton donor/acceptor" evidence="10">
    <location>
        <position position="323"/>
    </location>
</feature>
<dbReference type="GO" id="GO:0008270">
    <property type="term" value="F:zinc ion binding"/>
    <property type="evidence" value="ECO:0007669"/>
    <property type="project" value="InterPro"/>
</dbReference>
<dbReference type="AlphaFoldDB" id="A0A7W7M2T3"/>
<keyword evidence="8" id="KW-0843">Virulence</keyword>
<accession>A0A7W7M2T3</accession>
<feature type="domain" description="Peptidase M14" evidence="12">
    <location>
        <begin position="50"/>
        <end position="360"/>
    </location>
</feature>
<protein>
    <recommendedName>
        <fullName evidence="12">Peptidase M14 domain-containing protein</fullName>
    </recommendedName>
</protein>
<sequence>MTELTRSASRSLTRRSALATLTAALAAPSLAPGAAATGSLPPENRTPTGAIRSYADMQRELERIARASGGAVRVTTLSEQGTAEQFSEQGRELYVATVGHGPEPVWIQGRVHGDEPYGLDACVTVLDRLAAGGSADVARVRDEFTVHVIPMYNPDGSEMNTRTTTLWDRAQDAPVRDAEGAPVTVDLNRDWRLDGFRARESRAWYEYWTRVRPSFVLDLHHQSVKQSAQTGEDISFSLGVSLAPGGPTLPEVRGGEYDVLTRQMIGHVWQSVRHRGHISADRYDVGDGQVIDIRGGVVSAMMLGLNWNGLNADGHANPAVFFETSGNTREGGLGQKARGKLLKQNVVATMALLTGWADSTVTEVDPAVWDEIPHAPVEAYVTDWGGVIPA</sequence>
<comment type="subcellular location">
    <subcellularLocation>
        <location evidence="2">Secreted</location>
    </subcellularLocation>
</comment>
<dbReference type="GO" id="GO:0006508">
    <property type="term" value="P:proteolysis"/>
    <property type="evidence" value="ECO:0007669"/>
    <property type="project" value="UniProtKB-KW"/>
</dbReference>
<dbReference type="PROSITE" id="PS51318">
    <property type="entry name" value="TAT"/>
    <property type="match status" value="1"/>
</dbReference>
<proteinExistence type="inferred from homology"/>
<evidence type="ECO:0000256" key="3">
    <source>
        <dbReference type="ARBA" id="ARBA00005988"/>
    </source>
</evidence>
<dbReference type="GO" id="GO:0005615">
    <property type="term" value="C:extracellular space"/>
    <property type="evidence" value="ECO:0007669"/>
    <property type="project" value="TreeGrafter"/>
</dbReference>
<evidence type="ECO:0000256" key="2">
    <source>
        <dbReference type="ARBA" id="ARBA00004613"/>
    </source>
</evidence>
<dbReference type="InterPro" id="IPR000834">
    <property type="entry name" value="Peptidase_M14"/>
</dbReference>
<evidence type="ECO:0000256" key="5">
    <source>
        <dbReference type="ARBA" id="ARBA00022670"/>
    </source>
</evidence>
<evidence type="ECO:0000313" key="14">
    <source>
        <dbReference type="Proteomes" id="UP000540191"/>
    </source>
</evidence>
<evidence type="ECO:0000259" key="12">
    <source>
        <dbReference type="PROSITE" id="PS52035"/>
    </source>
</evidence>
<keyword evidence="7" id="KW-0378">Hydrolase</keyword>
<feature type="signal peptide" evidence="11">
    <location>
        <begin position="1"/>
        <end position="26"/>
    </location>
</feature>
<reference evidence="13 14" key="1">
    <citation type="submission" date="2020-08" db="EMBL/GenBank/DDBJ databases">
        <title>Sequencing the genomes of 1000 actinobacteria strains.</title>
        <authorList>
            <person name="Klenk H.-P."/>
        </authorList>
    </citation>
    <scope>NUCLEOTIDE SEQUENCE [LARGE SCALE GENOMIC DNA]</scope>
    <source>
        <strain evidence="13 14">DSM 23974</strain>
    </source>
</reference>
<evidence type="ECO:0000313" key="13">
    <source>
        <dbReference type="EMBL" id="MBB4735063.1"/>
    </source>
</evidence>
<dbReference type="PANTHER" id="PTHR11705:SF83">
    <property type="entry name" value="INACTIVE METALLOCARBOXYPEPTIDASE ECM14"/>
    <property type="match status" value="1"/>
</dbReference>
<dbReference type="EMBL" id="JACHNA010000001">
    <property type="protein sequence ID" value="MBB4735063.1"/>
    <property type="molecule type" value="Genomic_DNA"/>
</dbReference>
<evidence type="ECO:0000256" key="6">
    <source>
        <dbReference type="ARBA" id="ARBA00022729"/>
    </source>
</evidence>
<comment type="caution">
    <text evidence="13">The sequence shown here is derived from an EMBL/GenBank/DDBJ whole genome shotgun (WGS) entry which is preliminary data.</text>
</comment>
<keyword evidence="9" id="KW-0325">Glycoprotein</keyword>
<keyword evidence="4" id="KW-0964">Secreted</keyword>
<organism evidence="13 14">
    <name type="scientific">Micrococcus cohnii</name>
    <dbReference type="NCBI Taxonomy" id="993416"/>
    <lineage>
        <taxon>Bacteria</taxon>
        <taxon>Bacillati</taxon>
        <taxon>Actinomycetota</taxon>
        <taxon>Actinomycetes</taxon>
        <taxon>Micrococcales</taxon>
        <taxon>Micrococcaceae</taxon>
        <taxon>Micrococcus</taxon>
    </lineage>
</organism>
<evidence type="ECO:0000256" key="10">
    <source>
        <dbReference type="PROSITE-ProRule" id="PRU01379"/>
    </source>
</evidence>
<dbReference type="RefSeq" id="WP_184241060.1">
    <property type="nucleotide sequence ID" value="NZ_JACHNA010000001.1"/>
</dbReference>
<evidence type="ECO:0000256" key="4">
    <source>
        <dbReference type="ARBA" id="ARBA00022525"/>
    </source>
</evidence>
<comment type="similarity">
    <text evidence="3 10">Belongs to the peptidase M14 family.</text>
</comment>
<keyword evidence="6 11" id="KW-0732">Signal</keyword>
<feature type="chain" id="PRO_5038919346" description="Peptidase M14 domain-containing protein" evidence="11">
    <location>
        <begin position="27"/>
        <end position="390"/>
    </location>
</feature>
<name>A0A7W7M2T3_9MICC</name>
<keyword evidence="5" id="KW-0645">Protease</keyword>
<dbReference type="InterPro" id="IPR006311">
    <property type="entry name" value="TAT_signal"/>
</dbReference>
<gene>
    <name evidence="13" type="ORF">HDA30_000571</name>
</gene>
<keyword evidence="14" id="KW-1185">Reference proteome</keyword>
<dbReference type="Pfam" id="PF00246">
    <property type="entry name" value="Peptidase_M14"/>
    <property type="match status" value="1"/>
</dbReference>
<dbReference type="PANTHER" id="PTHR11705">
    <property type="entry name" value="PROTEASE FAMILY M14 CARBOXYPEPTIDASE A,B"/>
    <property type="match status" value="1"/>
</dbReference>
<evidence type="ECO:0000256" key="9">
    <source>
        <dbReference type="ARBA" id="ARBA00023180"/>
    </source>
</evidence>
<evidence type="ECO:0000256" key="7">
    <source>
        <dbReference type="ARBA" id="ARBA00022801"/>
    </source>
</evidence>
<dbReference type="PROSITE" id="PS52035">
    <property type="entry name" value="PEPTIDASE_M14"/>
    <property type="match status" value="1"/>
</dbReference>
<comment type="cofactor">
    <cofactor evidence="1">
        <name>Zn(2+)</name>
        <dbReference type="ChEBI" id="CHEBI:29105"/>
    </cofactor>
</comment>
<dbReference type="Gene3D" id="3.40.630.10">
    <property type="entry name" value="Zn peptidases"/>
    <property type="match status" value="1"/>
</dbReference>
<dbReference type="GO" id="GO:0004181">
    <property type="term" value="F:metallocarboxypeptidase activity"/>
    <property type="evidence" value="ECO:0007669"/>
    <property type="project" value="InterPro"/>
</dbReference>
<dbReference type="Proteomes" id="UP000540191">
    <property type="component" value="Unassembled WGS sequence"/>
</dbReference>